<dbReference type="GO" id="GO:0032418">
    <property type="term" value="P:lysosome localization"/>
    <property type="evidence" value="ECO:0007669"/>
    <property type="project" value="TreeGrafter"/>
</dbReference>
<dbReference type="EMBL" id="CAAALY010003147">
    <property type="protein sequence ID" value="VEL08097.1"/>
    <property type="molecule type" value="Genomic_DNA"/>
</dbReference>
<evidence type="ECO:0000256" key="1">
    <source>
        <dbReference type="ARBA" id="ARBA00006111"/>
    </source>
</evidence>
<comment type="caution">
    <text evidence="5">The sequence shown here is derived from an EMBL/GenBank/DDBJ whole genome shotgun (WGS) entry which is preliminary data.</text>
</comment>
<keyword evidence="2" id="KW-0175">Coiled coil</keyword>
<evidence type="ECO:0000256" key="4">
    <source>
        <dbReference type="SAM" id="MobiDB-lite"/>
    </source>
</evidence>
<evidence type="ECO:0000313" key="6">
    <source>
        <dbReference type="Proteomes" id="UP000784294"/>
    </source>
</evidence>
<dbReference type="PROSITE" id="PS51450">
    <property type="entry name" value="LRR"/>
    <property type="match status" value="1"/>
</dbReference>
<dbReference type="InterPro" id="IPR001611">
    <property type="entry name" value="Leu-rich_rpt"/>
</dbReference>
<dbReference type="InterPro" id="IPR032675">
    <property type="entry name" value="LRR_dom_sf"/>
</dbReference>
<accession>A0A448WC93</accession>
<dbReference type="GO" id="GO:0016079">
    <property type="term" value="P:synaptic vesicle exocytosis"/>
    <property type="evidence" value="ECO:0007669"/>
    <property type="project" value="TreeGrafter"/>
</dbReference>
<dbReference type="InterPro" id="IPR028119">
    <property type="entry name" value="Snapin/Pallidin/Snn1"/>
</dbReference>
<dbReference type="GO" id="GO:0008333">
    <property type="term" value="P:endosome to lysosome transport"/>
    <property type="evidence" value="ECO:0007669"/>
    <property type="project" value="TreeGrafter"/>
</dbReference>
<dbReference type="AlphaFoldDB" id="A0A448WC93"/>
<keyword evidence="6" id="KW-1185">Reference proteome</keyword>
<reference evidence="5" key="1">
    <citation type="submission" date="2018-11" db="EMBL/GenBank/DDBJ databases">
        <authorList>
            <consortium name="Pathogen Informatics"/>
        </authorList>
    </citation>
    <scope>NUCLEOTIDE SEQUENCE</scope>
</reference>
<dbReference type="PANTHER" id="PTHR31305:SF2">
    <property type="entry name" value="SNARE-ASSOCIATED PROTEIN SNAPIN"/>
    <property type="match status" value="1"/>
</dbReference>
<sequence length="343" mass="36950">MSLDSTTTEASPEPNTSLVTSSFDSISSASTGLDVSVAQAPTILTAHKSASTRISVSSRPASVVCRSSSPFGPASICVNQPSVPSSLFESPVLTFADKEAISHPTKSANAQQTTTDLLTLNLFNGLLKPSLSKVDAQITKLLTVQADLKRKIDNLSEELCKISELVSQPFELQVHLTKLNDIRARTFTVLSSLQKSQGAVQYLRGLDISEVHFGPGTLTSHTRSTSIDHGSNNKSTTIGSGTSPPMPNGLWPSPDILGSMCRLQWLKLRSTGLTGGDLPHQLAQLTRLESLTLSRNQLQSLSLFQKWSELFPALRCLNCRKNCLSDASSIPIDLFNCPNLQLM</sequence>
<proteinExistence type="inferred from homology"/>
<dbReference type="PANTHER" id="PTHR31305">
    <property type="entry name" value="SNARE-ASSOCIATED PROTEIN SNAPIN"/>
    <property type="match status" value="1"/>
</dbReference>
<evidence type="ECO:0000313" key="5">
    <source>
        <dbReference type="EMBL" id="VEL08097.1"/>
    </source>
</evidence>
<name>A0A448WC93_9PLAT</name>
<evidence type="ECO:0000256" key="2">
    <source>
        <dbReference type="ARBA" id="ARBA00023054"/>
    </source>
</evidence>
<feature type="region of interest" description="Disordered" evidence="4">
    <location>
        <begin position="1"/>
        <end position="21"/>
    </location>
</feature>
<dbReference type="GO" id="GO:0031083">
    <property type="term" value="C:BLOC-1 complex"/>
    <property type="evidence" value="ECO:0007669"/>
    <property type="project" value="InterPro"/>
</dbReference>
<dbReference type="Proteomes" id="UP000784294">
    <property type="component" value="Unassembled WGS sequence"/>
</dbReference>
<dbReference type="Gene3D" id="3.80.10.10">
    <property type="entry name" value="Ribonuclease Inhibitor"/>
    <property type="match status" value="1"/>
</dbReference>
<organism evidence="5 6">
    <name type="scientific">Protopolystoma xenopodis</name>
    <dbReference type="NCBI Taxonomy" id="117903"/>
    <lineage>
        <taxon>Eukaryota</taxon>
        <taxon>Metazoa</taxon>
        <taxon>Spiralia</taxon>
        <taxon>Lophotrochozoa</taxon>
        <taxon>Platyhelminthes</taxon>
        <taxon>Monogenea</taxon>
        <taxon>Polyopisthocotylea</taxon>
        <taxon>Polystomatidea</taxon>
        <taxon>Polystomatidae</taxon>
        <taxon>Protopolystoma</taxon>
    </lineage>
</organism>
<dbReference type="GO" id="GO:0099078">
    <property type="term" value="C:BORC complex"/>
    <property type="evidence" value="ECO:0007669"/>
    <property type="project" value="TreeGrafter"/>
</dbReference>
<dbReference type="GO" id="GO:0008021">
    <property type="term" value="C:synaptic vesicle"/>
    <property type="evidence" value="ECO:0007669"/>
    <property type="project" value="TreeGrafter"/>
</dbReference>
<dbReference type="InterPro" id="IPR017246">
    <property type="entry name" value="Snapin"/>
</dbReference>
<dbReference type="GO" id="GO:0007040">
    <property type="term" value="P:lysosome organization"/>
    <property type="evidence" value="ECO:0007669"/>
    <property type="project" value="TreeGrafter"/>
</dbReference>
<dbReference type="GO" id="GO:0000149">
    <property type="term" value="F:SNARE binding"/>
    <property type="evidence" value="ECO:0007669"/>
    <property type="project" value="TreeGrafter"/>
</dbReference>
<comment type="similarity">
    <text evidence="1">Belongs to the SNAPIN family.</text>
</comment>
<dbReference type="OrthoDB" id="20529at2759"/>
<dbReference type="Pfam" id="PF14712">
    <property type="entry name" value="Snapin_Pallidin"/>
    <property type="match status" value="1"/>
</dbReference>
<gene>
    <name evidence="5" type="ORF">PXEA_LOCUS1537</name>
</gene>
<feature type="compositionally biased region" description="Polar residues" evidence="4">
    <location>
        <begin position="220"/>
        <end position="243"/>
    </location>
</feature>
<dbReference type="GO" id="GO:2000300">
    <property type="term" value="P:regulation of synaptic vesicle exocytosis"/>
    <property type="evidence" value="ECO:0007669"/>
    <property type="project" value="TreeGrafter"/>
</dbReference>
<dbReference type="GO" id="GO:0006886">
    <property type="term" value="P:intracellular protein transport"/>
    <property type="evidence" value="ECO:0007669"/>
    <property type="project" value="InterPro"/>
</dbReference>
<evidence type="ECO:0000256" key="3">
    <source>
        <dbReference type="ARBA" id="ARBA00033330"/>
    </source>
</evidence>
<feature type="region of interest" description="Disordered" evidence="4">
    <location>
        <begin position="220"/>
        <end position="249"/>
    </location>
</feature>
<feature type="compositionally biased region" description="Polar residues" evidence="4">
    <location>
        <begin position="1"/>
        <end position="20"/>
    </location>
</feature>
<protein>
    <recommendedName>
        <fullName evidence="3">Biogenesis of lysosome-related organelles complex 1 subunit 7</fullName>
    </recommendedName>
</protein>
<dbReference type="SUPFAM" id="SSF52047">
    <property type="entry name" value="RNI-like"/>
    <property type="match status" value="1"/>
</dbReference>